<dbReference type="OrthoDB" id="5405781at2759"/>
<evidence type="ECO:0000313" key="4">
    <source>
        <dbReference type="Proteomes" id="UP000256645"/>
    </source>
</evidence>
<sequence length="451" mass="51301">MAAKQENVKWVDGLRGVASFLVVVTHLCRALDDALFSPSMGEEPNSPVRLFQRPFLRVFVQGRIGVAVFSLVTGYVCALKPIRTMRSGRPEVALQNVAKSAFRRVPRLFLPAAIATTICWFAAQFGVFEVGKRGDSVWIALTNPEPTLWFNDSLISLFSSLIHTWTNGQNYYDGNQWTLMPLLRGSMMVYILLFITAYMQPRHRMITVFGFFLYYYIGNDSVFGMQFIFGVFLSELSQIPEHKEWLMTHTKVLTRIVSPIIFTLGLYFASYPADNPGWTPWSRTMMTVATYISPPACDVPHFFTGAGIILIALAIHISGFLKTILSSKYLLWLGKNSFAVYLLHGGLLRSILCWMIWGIHAPTDFVNSEGKMERPPPKPRSGLLRVWLSVVAFFIILYFVASLWMRYVDPWCARTTQKLEKYMWTDPAEQAWNEKAEVVVNGRSEGRLLPV</sequence>
<accession>A0A3D8SQF8</accession>
<feature type="transmembrane region" description="Helical" evidence="1">
    <location>
        <begin position="54"/>
        <end position="79"/>
    </location>
</feature>
<keyword evidence="1" id="KW-1133">Transmembrane helix</keyword>
<dbReference type="InterPro" id="IPR050879">
    <property type="entry name" value="Acyltransferase_3"/>
</dbReference>
<comment type="caution">
    <text evidence="3">The sequence shown here is derived from an EMBL/GenBank/DDBJ whole genome shotgun (WGS) entry which is preliminary data.</text>
</comment>
<keyword evidence="1" id="KW-0472">Membrane</keyword>
<protein>
    <recommendedName>
        <fullName evidence="2">Acyltransferase 3 domain-containing protein</fullName>
    </recommendedName>
</protein>
<feature type="transmembrane region" description="Helical" evidence="1">
    <location>
        <begin position="386"/>
        <end position="408"/>
    </location>
</feature>
<feature type="transmembrane region" description="Helical" evidence="1">
    <location>
        <begin position="302"/>
        <end position="325"/>
    </location>
</feature>
<evidence type="ECO:0000259" key="2">
    <source>
        <dbReference type="Pfam" id="PF01757"/>
    </source>
</evidence>
<feature type="transmembrane region" description="Helical" evidence="1">
    <location>
        <begin position="211"/>
        <end position="232"/>
    </location>
</feature>
<feature type="transmembrane region" description="Helical" evidence="1">
    <location>
        <begin position="108"/>
        <end position="128"/>
    </location>
</feature>
<dbReference type="EMBL" id="PDLM01000001">
    <property type="protein sequence ID" value="RDW88411.1"/>
    <property type="molecule type" value="Genomic_DNA"/>
</dbReference>
<dbReference type="STRING" id="1849047.A0A3D8SQF8"/>
<dbReference type="Pfam" id="PF01757">
    <property type="entry name" value="Acyl_transf_3"/>
    <property type="match status" value="1"/>
</dbReference>
<dbReference type="Proteomes" id="UP000256645">
    <property type="component" value="Unassembled WGS sequence"/>
</dbReference>
<dbReference type="AlphaFoldDB" id="A0A3D8SQF8"/>
<dbReference type="InterPro" id="IPR002656">
    <property type="entry name" value="Acyl_transf_3_dom"/>
</dbReference>
<dbReference type="PANTHER" id="PTHR23028">
    <property type="entry name" value="ACETYLTRANSFERASE"/>
    <property type="match status" value="1"/>
</dbReference>
<evidence type="ECO:0000256" key="1">
    <source>
        <dbReference type="SAM" id="Phobius"/>
    </source>
</evidence>
<dbReference type="GO" id="GO:0016747">
    <property type="term" value="F:acyltransferase activity, transferring groups other than amino-acyl groups"/>
    <property type="evidence" value="ECO:0007669"/>
    <property type="project" value="InterPro"/>
</dbReference>
<keyword evidence="4" id="KW-1185">Reference proteome</keyword>
<feature type="transmembrane region" description="Helical" evidence="1">
    <location>
        <begin position="177"/>
        <end position="199"/>
    </location>
</feature>
<proteinExistence type="predicted"/>
<organism evidence="3 4">
    <name type="scientific">Coleophoma cylindrospora</name>
    <dbReference type="NCBI Taxonomy" id="1849047"/>
    <lineage>
        <taxon>Eukaryota</taxon>
        <taxon>Fungi</taxon>
        <taxon>Dikarya</taxon>
        <taxon>Ascomycota</taxon>
        <taxon>Pezizomycotina</taxon>
        <taxon>Leotiomycetes</taxon>
        <taxon>Helotiales</taxon>
        <taxon>Dermateaceae</taxon>
        <taxon>Coleophoma</taxon>
    </lineage>
</organism>
<feature type="transmembrane region" description="Helical" evidence="1">
    <location>
        <begin position="337"/>
        <end position="357"/>
    </location>
</feature>
<reference evidence="3 4" key="1">
    <citation type="journal article" date="2018" name="IMA Fungus">
        <title>IMA Genome-F 9: Draft genome sequence of Annulohypoxylon stygium, Aspergillus mulundensis, Berkeleyomyces basicola (syn. Thielaviopsis basicola), Ceratocystis smalleyi, two Cercospora beticola strains, Coleophoma cylindrospora, Fusarium fracticaudum, Phialophora cf. hyalina, and Morchella septimelata.</title>
        <authorList>
            <person name="Wingfield B.D."/>
            <person name="Bills G.F."/>
            <person name="Dong Y."/>
            <person name="Huang W."/>
            <person name="Nel W.J."/>
            <person name="Swalarsk-Parry B.S."/>
            <person name="Vaghefi N."/>
            <person name="Wilken P.M."/>
            <person name="An Z."/>
            <person name="de Beer Z.W."/>
            <person name="De Vos L."/>
            <person name="Chen L."/>
            <person name="Duong T.A."/>
            <person name="Gao Y."/>
            <person name="Hammerbacher A."/>
            <person name="Kikkert J.R."/>
            <person name="Li Y."/>
            <person name="Li H."/>
            <person name="Li K."/>
            <person name="Li Q."/>
            <person name="Liu X."/>
            <person name="Ma X."/>
            <person name="Naidoo K."/>
            <person name="Pethybridge S.J."/>
            <person name="Sun J."/>
            <person name="Steenkamp E.T."/>
            <person name="van der Nest M.A."/>
            <person name="van Wyk S."/>
            <person name="Wingfield M.J."/>
            <person name="Xiong C."/>
            <person name="Yue Q."/>
            <person name="Zhang X."/>
        </authorList>
    </citation>
    <scope>NUCLEOTIDE SEQUENCE [LARGE SCALE GENOMIC DNA]</scope>
    <source>
        <strain evidence="3 4">BP6252</strain>
    </source>
</reference>
<keyword evidence="1" id="KW-0812">Transmembrane</keyword>
<feature type="domain" description="Acyltransferase 3" evidence="2">
    <location>
        <begin position="9"/>
        <end position="401"/>
    </location>
</feature>
<dbReference type="PANTHER" id="PTHR23028:SF128">
    <property type="entry name" value="ACYLTRANSFERASE 3 DOMAIN-CONTAINING PROTEIN"/>
    <property type="match status" value="1"/>
</dbReference>
<name>A0A3D8SQF8_9HELO</name>
<evidence type="ECO:0000313" key="3">
    <source>
        <dbReference type="EMBL" id="RDW88411.1"/>
    </source>
</evidence>
<gene>
    <name evidence="3" type="ORF">BP6252_00443</name>
</gene>